<dbReference type="PROSITE" id="PS00194">
    <property type="entry name" value="THIOREDOXIN_1"/>
    <property type="match status" value="1"/>
</dbReference>
<dbReference type="PANTHER" id="PTHR12378">
    <property type="entry name" value="DESUMOYLATING ISOPEPTIDASE"/>
    <property type="match status" value="1"/>
</dbReference>
<dbReference type="Pfam" id="PF00085">
    <property type="entry name" value="Thioredoxin"/>
    <property type="match status" value="1"/>
</dbReference>
<dbReference type="Gene3D" id="3.40.30.10">
    <property type="entry name" value="Glutaredoxin"/>
    <property type="match status" value="1"/>
</dbReference>
<dbReference type="GO" id="GO:0070646">
    <property type="term" value="P:protein modification by small protein removal"/>
    <property type="evidence" value="ECO:0007669"/>
    <property type="project" value="TreeGrafter"/>
</dbReference>
<evidence type="ECO:0000259" key="5">
    <source>
        <dbReference type="PROSITE" id="PS51396"/>
    </source>
</evidence>
<dbReference type="Proteomes" id="UP000606974">
    <property type="component" value="Unassembled WGS sequence"/>
</dbReference>
<comment type="similarity">
    <text evidence="1">Belongs to the DeSI family.</text>
</comment>
<evidence type="ECO:0008006" key="9">
    <source>
        <dbReference type="Google" id="ProtNLM"/>
    </source>
</evidence>
<protein>
    <recommendedName>
        <fullName evidence="9">PPPDE domain-containing protein</fullName>
    </recommendedName>
</protein>
<keyword evidence="2" id="KW-0645">Protease</keyword>
<dbReference type="CDD" id="cd02947">
    <property type="entry name" value="TRX_family"/>
    <property type="match status" value="1"/>
</dbReference>
<feature type="domain" description="Thioredoxin" evidence="4">
    <location>
        <begin position="144"/>
        <end position="346"/>
    </location>
</feature>
<dbReference type="PROSITE" id="PS51858">
    <property type="entry name" value="PPPDE"/>
    <property type="match status" value="1"/>
</dbReference>
<dbReference type="PROSITE" id="PS51352">
    <property type="entry name" value="THIOREDOXIN_2"/>
    <property type="match status" value="1"/>
</dbReference>
<keyword evidence="3" id="KW-0378">Hydrolase</keyword>
<evidence type="ECO:0000313" key="7">
    <source>
        <dbReference type="EMBL" id="KAF7506775.1"/>
    </source>
</evidence>
<dbReference type="PANTHER" id="PTHR12378:SF7">
    <property type="entry name" value="DESUMOYLATING ISOPEPTIDASE 1"/>
    <property type="match status" value="1"/>
</dbReference>
<dbReference type="Gene3D" id="1.25.10.10">
    <property type="entry name" value="Leucine-rich Repeat Variant"/>
    <property type="match status" value="1"/>
</dbReference>
<dbReference type="InterPro" id="IPR011989">
    <property type="entry name" value="ARM-like"/>
</dbReference>
<evidence type="ECO:0000256" key="2">
    <source>
        <dbReference type="ARBA" id="ARBA00022670"/>
    </source>
</evidence>
<reference evidence="7" key="1">
    <citation type="submission" date="2020-02" db="EMBL/GenBank/DDBJ databases">
        <authorList>
            <person name="Palmer J.M."/>
        </authorList>
    </citation>
    <scope>NUCLEOTIDE SEQUENCE</scope>
    <source>
        <strain evidence="7">EPUS1.4</strain>
        <tissue evidence="7">Thallus</tissue>
    </source>
</reference>
<gene>
    <name evidence="7" type="ORF">GJ744_011387</name>
</gene>
<dbReference type="SMART" id="SM01179">
    <property type="entry name" value="DUF862"/>
    <property type="match status" value="1"/>
</dbReference>
<comment type="caution">
    <text evidence="7">The sequence shown here is derived from an EMBL/GenBank/DDBJ whole genome shotgun (WGS) entry which is preliminary data.</text>
</comment>
<dbReference type="Pfam" id="PF05903">
    <property type="entry name" value="Peptidase_C97"/>
    <property type="match status" value="1"/>
</dbReference>
<name>A0A8H7ACV4_9EURO</name>
<evidence type="ECO:0000313" key="8">
    <source>
        <dbReference type="Proteomes" id="UP000606974"/>
    </source>
</evidence>
<evidence type="ECO:0000259" key="6">
    <source>
        <dbReference type="PROSITE" id="PS51858"/>
    </source>
</evidence>
<dbReference type="InterPro" id="IPR036249">
    <property type="entry name" value="Thioredoxin-like_sf"/>
</dbReference>
<organism evidence="7 8">
    <name type="scientific">Endocarpon pusillum</name>
    <dbReference type="NCBI Taxonomy" id="364733"/>
    <lineage>
        <taxon>Eukaryota</taxon>
        <taxon>Fungi</taxon>
        <taxon>Dikarya</taxon>
        <taxon>Ascomycota</taxon>
        <taxon>Pezizomycotina</taxon>
        <taxon>Eurotiomycetes</taxon>
        <taxon>Chaetothyriomycetidae</taxon>
        <taxon>Verrucariales</taxon>
        <taxon>Verrucariaceae</taxon>
        <taxon>Endocarpon</taxon>
    </lineage>
</organism>
<dbReference type="InterPro" id="IPR017937">
    <property type="entry name" value="Thioredoxin_CS"/>
</dbReference>
<accession>A0A8H7ACV4</accession>
<dbReference type="InterPro" id="IPR008580">
    <property type="entry name" value="PPPDE_dom"/>
</dbReference>
<proteinExistence type="inferred from homology"/>
<feature type="domain" description="PUL" evidence="5">
    <location>
        <begin position="318"/>
        <end position="598"/>
    </location>
</feature>
<dbReference type="SUPFAM" id="SSF52833">
    <property type="entry name" value="Thioredoxin-like"/>
    <property type="match status" value="1"/>
</dbReference>
<feature type="domain" description="PPPDE" evidence="6">
    <location>
        <begin position="1"/>
        <end position="141"/>
    </location>
</feature>
<dbReference type="OrthoDB" id="21221at2759"/>
<evidence type="ECO:0000256" key="3">
    <source>
        <dbReference type="ARBA" id="ARBA00022801"/>
    </source>
</evidence>
<dbReference type="InterPro" id="IPR013535">
    <property type="entry name" value="PUL_dom"/>
</dbReference>
<dbReference type="Pfam" id="PF08324">
    <property type="entry name" value="PUL"/>
    <property type="match status" value="1"/>
</dbReference>
<dbReference type="EMBL" id="JAACFV010000080">
    <property type="protein sequence ID" value="KAF7506775.1"/>
    <property type="molecule type" value="Genomic_DNA"/>
</dbReference>
<dbReference type="PROSITE" id="PS51396">
    <property type="entry name" value="PUL"/>
    <property type="match status" value="1"/>
</dbReference>
<dbReference type="InterPro" id="IPR042266">
    <property type="entry name" value="PPPDE_sf"/>
</dbReference>
<evidence type="ECO:0000259" key="4">
    <source>
        <dbReference type="PROSITE" id="PS51352"/>
    </source>
</evidence>
<dbReference type="AlphaFoldDB" id="A0A8H7ACV4"/>
<dbReference type="GO" id="GO:0006508">
    <property type="term" value="P:proteolysis"/>
    <property type="evidence" value="ECO:0007669"/>
    <property type="project" value="UniProtKB-KW"/>
</dbReference>
<sequence length="602" mass="67321">MNVELYVYDLSKGLARQFSYSFTGVHLDAIYHTSLVFGGVEYFFGQGILRKVPGSTHHGKPIEIVQIGKTELPMDVIAEYIDSLAQIYTPESYDLFLHNCNNFTQDLSMFLVGKNIPERIRTLPQRFLETPVGQMLRSQIDQSMRSMTQAPDAEMPLTNRQQPVYRASAPMSNGLTKSSALPLSDDTHGTSIPAAGVHNVTTLQEIQSLLDSARNSCAVIFFTSATCAPCKILYPSYDELAAEAGERAVLIKVDLNQALSVSSKYNVRATPTFMTYLKGQKENQWSGANEAQLKGNVRLLIQMAWPIHPHKSLRLPTFQRKINQPVSFPKVPPLDKLAAKIGRLSEEEEFSAILAYVKTREAQGHMEAPLPDLHRFAELIATRFKELPPEVHFAVIDLVRVAAADARVSGFLATEKDHRTILTLIPPKRDTPLVPYNLQVVTLQFACNLFTSPLFQEQLIELATSHMLRLAFENLASSCLLAKDSNARFLASALVYNMALFDHNSRLEDEPDKLKISAMENLEAALIEAVINERESKETLHGLLLALGMLLYSADIEGSTWELCRAMDVRQALQEKRKMSLFKGETLIQEVAEELLGRGDKR</sequence>
<dbReference type="InterPro" id="IPR013766">
    <property type="entry name" value="Thioredoxin_domain"/>
</dbReference>
<keyword evidence="8" id="KW-1185">Reference proteome</keyword>
<dbReference type="Gene3D" id="3.90.1720.30">
    <property type="entry name" value="PPPDE domains"/>
    <property type="match status" value="1"/>
</dbReference>
<dbReference type="GO" id="GO:0008233">
    <property type="term" value="F:peptidase activity"/>
    <property type="evidence" value="ECO:0007669"/>
    <property type="project" value="UniProtKB-KW"/>
</dbReference>
<evidence type="ECO:0000256" key="1">
    <source>
        <dbReference type="ARBA" id="ARBA00008140"/>
    </source>
</evidence>